<dbReference type="InterPro" id="IPR029030">
    <property type="entry name" value="Caspase-like_dom_sf"/>
</dbReference>
<dbReference type="AlphaFoldDB" id="A0AA36AX98"/>
<keyword evidence="11" id="KW-1185">Reference proteome</keyword>
<evidence type="ECO:0000256" key="4">
    <source>
        <dbReference type="ARBA" id="ARBA00022801"/>
    </source>
</evidence>
<dbReference type="SUPFAM" id="SSF52129">
    <property type="entry name" value="Caspase-like"/>
    <property type="match status" value="1"/>
</dbReference>
<dbReference type="InterPro" id="IPR001309">
    <property type="entry name" value="Pept_C14_p20"/>
</dbReference>
<evidence type="ECO:0000256" key="5">
    <source>
        <dbReference type="ARBA" id="ARBA00022807"/>
    </source>
</evidence>
<keyword evidence="2" id="KW-0645">Protease</keyword>
<dbReference type="InterPro" id="IPR002398">
    <property type="entry name" value="Pept_C14"/>
</dbReference>
<dbReference type="FunFam" id="3.40.50.1460:FF:000001">
    <property type="entry name" value="Caspase-3 preproprotein"/>
    <property type="match status" value="1"/>
</dbReference>
<organism evidence="10 11">
    <name type="scientific">Octopus vulgaris</name>
    <name type="common">Common octopus</name>
    <dbReference type="NCBI Taxonomy" id="6645"/>
    <lineage>
        <taxon>Eukaryota</taxon>
        <taxon>Metazoa</taxon>
        <taxon>Spiralia</taxon>
        <taxon>Lophotrochozoa</taxon>
        <taxon>Mollusca</taxon>
        <taxon>Cephalopoda</taxon>
        <taxon>Coleoidea</taxon>
        <taxon>Octopodiformes</taxon>
        <taxon>Octopoda</taxon>
        <taxon>Incirrata</taxon>
        <taxon>Octopodidae</taxon>
        <taxon>Octopus</taxon>
    </lineage>
</organism>
<dbReference type="PROSITE" id="PS50208">
    <property type="entry name" value="CASPASE_P20"/>
    <property type="match status" value="1"/>
</dbReference>
<evidence type="ECO:0000259" key="8">
    <source>
        <dbReference type="PROSITE" id="PS50207"/>
    </source>
</evidence>
<comment type="similarity">
    <text evidence="1 7">Belongs to the peptidase C14A family.</text>
</comment>
<keyword evidence="4" id="KW-0378">Hydrolase</keyword>
<dbReference type="GO" id="GO:0005737">
    <property type="term" value="C:cytoplasm"/>
    <property type="evidence" value="ECO:0007669"/>
    <property type="project" value="TreeGrafter"/>
</dbReference>
<evidence type="ECO:0000256" key="1">
    <source>
        <dbReference type="ARBA" id="ARBA00010134"/>
    </source>
</evidence>
<dbReference type="PRINTS" id="PR00376">
    <property type="entry name" value="IL1BCENZYME"/>
</dbReference>
<evidence type="ECO:0000256" key="6">
    <source>
        <dbReference type="ARBA" id="ARBA00023145"/>
    </source>
</evidence>
<dbReference type="InterPro" id="IPR011600">
    <property type="entry name" value="Pept_C14_caspase"/>
</dbReference>
<dbReference type="GO" id="GO:0006508">
    <property type="term" value="P:proteolysis"/>
    <property type="evidence" value="ECO:0007669"/>
    <property type="project" value="UniProtKB-KW"/>
</dbReference>
<keyword evidence="5" id="KW-0788">Thiol protease</keyword>
<feature type="domain" description="Caspase family p20" evidence="9">
    <location>
        <begin position="48"/>
        <end position="173"/>
    </location>
</feature>
<evidence type="ECO:0000259" key="9">
    <source>
        <dbReference type="PROSITE" id="PS50208"/>
    </source>
</evidence>
<dbReference type="Gene3D" id="3.40.50.1460">
    <property type="match status" value="1"/>
</dbReference>
<dbReference type="GO" id="GO:0006915">
    <property type="term" value="P:apoptotic process"/>
    <property type="evidence" value="ECO:0007669"/>
    <property type="project" value="UniProtKB-KW"/>
</dbReference>
<name>A0AA36AX98_OCTVU</name>
<sequence>MDYVDAQHVEGIYFKEKDLDSQPKDVEMVSVKENSESINARYDMDRNKENLALIINNESFDESTGMPERQGSDEDASKIKKSLKSLHFEVIDHNNLSVKEMTQIFTDISRMDLAKYNCFVCVILTHGEDDNQIYGTDGKVNLDTLVEMLLPNRCPGLIGKPKLFFIQACRVKKMDSGKDVVDAARETHEKVTSHKLPVWADFLLAYSTVSGFYSWRNSTTGTWFIQSLAHILERHGDRLELQHLMLSVNRKVAYEYESDTWEPEINEKKQVPSIVSMLTKQLYFYK</sequence>
<evidence type="ECO:0000256" key="3">
    <source>
        <dbReference type="ARBA" id="ARBA00022703"/>
    </source>
</evidence>
<dbReference type="PROSITE" id="PS50207">
    <property type="entry name" value="CASPASE_P10"/>
    <property type="match status" value="1"/>
</dbReference>
<keyword evidence="3" id="KW-0053">Apoptosis</keyword>
<dbReference type="PANTHER" id="PTHR10454:SF232">
    <property type="entry name" value="AT03047P-RELATED"/>
    <property type="match status" value="1"/>
</dbReference>
<dbReference type="InterPro" id="IPR015917">
    <property type="entry name" value="Pept_C14A"/>
</dbReference>
<evidence type="ECO:0000256" key="7">
    <source>
        <dbReference type="RuleBase" id="RU003971"/>
    </source>
</evidence>
<accession>A0AA36AX98</accession>
<evidence type="ECO:0000313" key="11">
    <source>
        <dbReference type="Proteomes" id="UP001162480"/>
    </source>
</evidence>
<dbReference type="Pfam" id="PF00656">
    <property type="entry name" value="Peptidase_C14"/>
    <property type="match status" value="1"/>
</dbReference>
<evidence type="ECO:0000313" key="10">
    <source>
        <dbReference type="EMBL" id="CAI9722937.1"/>
    </source>
</evidence>
<dbReference type="PANTHER" id="PTHR10454">
    <property type="entry name" value="CASPASE"/>
    <property type="match status" value="1"/>
</dbReference>
<protein>
    <submittedName>
        <fullName evidence="10">Caspasecaspase-3-like</fullName>
    </submittedName>
</protein>
<gene>
    <name evidence="10" type="ORF">OCTVUL_1B027581</name>
</gene>
<dbReference type="Proteomes" id="UP001162480">
    <property type="component" value="Chromosome 5"/>
</dbReference>
<dbReference type="GO" id="GO:0043525">
    <property type="term" value="P:positive regulation of neuron apoptotic process"/>
    <property type="evidence" value="ECO:0007669"/>
    <property type="project" value="TreeGrafter"/>
</dbReference>
<dbReference type="SMART" id="SM00115">
    <property type="entry name" value="CASc"/>
    <property type="match status" value="1"/>
</dbReference>
<dbReference type="GO" id="GO:0004197">
    <property type="term" value="F:cysteine-type endopeptidase activity"/>
    <property type="evidence" value="ECO:0007669"/>
    <property type="project" value="InterPro"/>
</dbReference>
<proteinExistence type="inferred from homology"/>
<evidence type="ECO:0000256" key="2">
    <source>
        <dbReference type="ARBA" id="ARBA00022670"/>
    </source>
</evidence>
<feature type="domain" description="Caspase family p10" evidence="8">
    <location>
        <begin position="192"/>
        <end position="286"/>
    </location>
</feature>
<keyword evidence="6" id="KW-0865">Zymogen</keyword>
<dbReference type="InterPro" id="IPR002138">
    <property type="entry name" value="Pept_C14_p10"/>
</dbReference>
<reference evidence="10" key="1">
    <citation type="submission" date="2023-08" db="EMBL/GenBank/DDBJ databases">
        <authorList>
            <person name="Alioto T."/>
            <person name="Alioto T."/>
            <person name="Gomez Garrido J."/>
        </authorList>
    </citation>
    <scope>NUCLEOTIDE SEQUENCE</scope>
</reference>
<dbReference type="CDD" id="cd00032">
    <property type="entry name" value="CASc"/>
    <property type="match status" value="1"/>
</dbReference>
<dbReference type="EMBL" id="OX597818">
    <property type="protein sequence ID" value="CAI9722937.1"/>
    <property type="molecule type" value="Genomic_DNA"/>
</dbReference>